<name>A0A7J7MW46_9MAGN</name>
<keyword evidence="1" id="KW-1133">Transmembrane helix</keyword>
<dbReference type="EMBL" id="JACGCM010001210">
    <property type="protein sequence ID" value="KAF6159012.1"/>
    <property type="molecule type" value="Genomic_DNA"/>
</dbReference>
<evidence type="ECO:0000313" key="2">
    <source>
        <dbReference type="EMBL" id="KAF6159012.1"/>
    </source>
</evidence>
<keyword evidence="1" id="KW-0812">Transmembrane</keyword>
<reference evidence="2 3" key="1">
    <citation type="journal article" date="2020" name="IScience">
        <title>Genome Sequencing of the Endangered Kingdonia uniflora (Circaeasteraceae, Ranunculales) Reveals Potential Mechanisms of Evolutionary Specialization.</title>
        <authorList>
            <person name="Sun Y."/>
            <person name="Deng T."/>
            <person name="Zhang A."/>
            <person name="Moore M.J."/>
            <person name="Landis J.B."/>
            <person name="Lin N."/>
            <person name="Zhang H."/>
            <person name="Zhang X."/>
            <person name="Huang J."/>
            <person name="Zhang X."/>
            <person name="Sun H."/>
            <person name="Wang H."/>
        </authorList>
    </citation>
    <scope>NUCLEOTIDE SEQUENCE [LARGE SCALE GENOMIC DNA]</scope>
    <source>
        <strain evidence="2">TB1705</strain>
        <tissue evidence="2">Leaf</tissue>
    </source>
</reference>
<sequence length="132" mass="14859">MARGSRGRGHTRTHGGIREGLRSGAVAVTHSGSGSRFAEYITVGCCLDIFCRYRYYQTWYIKRWSSCRVVAVDYSGAQSLDYLLLETLKLTEVPASDKLKSFRASQEVLHLLLLLLIHVGFARLLQPDQHSL</sequence>
<accession>A0A7J7MW46</accession>
<evidence type="ECO:0000256" key="1">
    <source>
        <dbReference type="SAM" id="Phobius"/>
    </source>
</evidence>
<protein>
    <submittedName>
        <fullName evidence="2">Uncharacterized protein</fullName>
    </submittedName>
</protein>
<feature type="transmembrane region" description="Helical" evidence="1">
    <location>
        <begin position="108"/>
        <end position="126"/>
    </location>
</feature>
<comment type="caution">
    <text evidence="2">The sequence shown here is derived from an EMBL/GenBank/DDBJ whole genome shotgun (WGS) entry which is preliminary data.</text>
</comment>
<proteinExistence type="predicted"/>
<keyword evidence="3" id="KW-1185">Reference proteome</keyword>
<keyword evidence="1" id="KW-0472">Membrane</keyword>
<organism evidence="2 3">
    <name type="scientific">Kingdonia uniflora</name>
    <dbReference type="NCBI Taxonomy" id="39325"/>
    <lineage>
        <taxon>Eukaryota</taxon>
        <taxon>Viridiplantae</taxon>
        <taxon>Streptophyta</taxon>
        <taxon>Embryophyta</taxon>
        <taxon>Tracheophyta</taxon>
        <taxon>Spermatophyta</taxon>
        <taxon>Magnoliopsida</taxon>
        <taxon>Ranunculales</taxon>
        <taxon>Circaeasteraceae</taxon>
        <taxon>Kingdonia</taxon>
    </lineage>
</organism>
<dbReference type="AlphaFoldDB" id="A0A7J7MW46"/>
<gene>
    <name evidence="2" type="ORF">GIB67_042093</name>
</gene>
<dbReference type="Proteomes" id="UP000541444">
    <property type="component" value="Unassembled WGS sequence"/>
</dbReference>
<evidence type="ECO:0000313" key="3">
    <source>
        <dbReference type="Proteomes" id="UP000541444"/>
    </source>
</evidence>